<name>A0A318JQD8_9NOCA</name>
<dbReference type="AlphaFoldDB" id="A0A318JQD8"/>
<sequence>MTFNDGIQIEPCTVGVAGWSCTPTPIDGERTGETWCRHDTGECYGRPCCSIPQPIAYASASTSLQPDNVSTFALVGILLIFLVRRTVWKVWNIVGGPRLFTRRKAV</sequence>
<keyword evidence="3" id="KW-1185">Reference proteome</keyword>
<feature type="transmembrane region" description="Helical" evidence="1">
    <location>
        <begin position="69"/>
        <end position="88"/>
    </location>
</feature>
<keyword evidence="1" id="KW-0812">Transmembrane</keyword>
<organism evidence="2 3">
    <name type="scientific">Nocardia tenerifensis</name>
    <dbReference type="NCBI Taxonomy" id="228006"/>
    <lineage>
        <taxon>Bacteria</taxon>
        <taxon>Bacillati</taxon>
        <taxon>Actinomycetota</taxon>
        <taxon>Actinomycetes</taxon>
        <taxon>Mycobacteriales</taxon>
        <taxon>Nocardiaceae</taxon>
        <taxon>Nocardia</taxon>
    </lineage>
</organism>
<dbReference type="RefSeq" id="WP_083894556.1">
    <property type="nucleotide sequence ID" value="NZ_QJKF01000016.1"/>
</dbReference>
<dbReference type="Proteomes" id="UP000247569">
    <property type="component" value="Unassembled WGS sequence"/>
</dbReference>
<dbReference type="EMBL" id="QJKF01000016">
    <property type="protein sequence ID" value="PXX57838.1"/>
    <property type="molecule type" value="Genomic_DNA"/>
</dbReference>
<evidence type="ECO:0000313" key="2">
    <source>
        <dbReference type="EMBL" id="PXX57838.1"/>
    </source>
</evidence>
<accession>A0A318JQD8</accession>
<comment type="caution">
    <text evidence="2">The sequence shown here is derived from an EMBL/GenBank/DDBJ whole genome shotgun (WGS) entry which is preliminary data.</text>
</comment>
<protein>
    <submittedName>
        <fullName evidence="2">Uncharacterized protein</fullName>
    </submittedName>
</protein>
<evidence type="ECO:0000313" key="3">
    <source>
        <dbReference type="Proteomes" id="UP000247569"/>
    </source>
</evidence>
<keyword evidence="1" id="KW-0472">Membrane</keyword>
<proteinExistence type="predicted"/>
<reference evidence="2 3" key="1">
    <citation type="submission" date="2018-05" db="EMBL/GenBank/DDBJ databases">
        <title>Genomic Encyclopedia of Type Strains, Phase IV (KMG-IV): sequencing the most valuable type-strain genomes for metagenomic binning, comparative biology and taxonomic classification.</title>
        <authorList>
            <person name="Goeker M."/>
        </authorList>
    </citation>
    <scope>NUCLEOTIDE SEQUENCE [LARGE SCALE GENOMIC DNA]</scope>
    <source>
        <strain evidence="2 3">DSM 44704</strain>
    </source>
</reference>
<keyword evidence="1" id="KW-1133">Transmembrane helix</keyword>
<evidence type="ECO:0000256" key="1">
    <source>
        <dbReference type="SAM" id="Phobius"/>
    </source>
</evidence>
<gene>
    <name evidence="2" type="ORF">DFR70_11668</name>
</gene>